<dbReference type="STRING" id="75913.A0A0K0F840"/>
<evidence type="ECO:0000313" key="3">
    <source>
        <dbReference type="WBParaSite" id="SVE_0498900.1"/>
    </source>
</evidence>
<evidence type="ECO:0000259" key="1">
    <source>
        <dbReference type="PROSITE" id="PS50031"/>
    </source>
</evidence>
<reference evidence="3" key="2">
    <citation type="submission" date="2015-08" db="UniProtKB">
        <authorList>
            <consortium name="WormBaseParasite"/>
        </authorList>
    </citation>
    <scope>IDENTIFICATION</scope>
</reference>
<accession>A0A0K0F840</accession>
<dbReference type="PANTHER" id="PTHR15463">
    <property type="entry name" value="AP1 GAMMA SUBUNIT BINDING PROTEIN 1"/>
    <property type="match status" value="1"/>
</dbReference>
<dbReference type="InterPro" id="IPR039656">
    <property type="entry name" value="SYNRG"/>
</dbReference>
<name>A0A0K0F840_STRVS</name>
<dbReference type="InterPro" id="IPR000261">
    <property type="entry name" value="EH_dom"/>
</dbReference>
<dbReference type="AlphaFoldDB" id="A0A0K0F840"/>
<evidence type="ECO:0000313" key="2">
    <source>
        <dbReference type="Proteomes" id="UP000035680"/>
    </source>
</evidence>
<dbReference type="PROSITE" id="PS50031">
    <property type="entry name" value="EH"/>
    <property type="match status" value="1"/>
</dbReference>
<sequence>MEAHIQSKAKLTSSNLFGNTDNTFNNIYNEHNVYIFKGGILPPALVHESNVPKFYIEAIKCCGAHRKDQNPITSQVYNLMLTSQLPIEVLNKIWSFVNTKSSNYLTRQEFFSCLALIALVQKKLSISDLSTFKQLPIPFLQTYQGINFNSDREVFKNNFKKEKPLNFKELNKNNNGKSSNIMIKYPNNMNMPNNIEIKKDWNTIIDKCVEIIDESNSILTKSLPASTEVSKTRKAKMFIASLNNIHQIVKRLAASITTYNINDKEIFKKIQIFSETWANLLELPFFNETIENIPSEINKFPKNTNNKKIYCSICLRMITSSSIIFENGTYHNECSNFWINFVSVVLPKH</sequence>
<dbReference type="WBParaSite" id="SVE_0498900.1">
    <property type="protein sequence ID" value="SVE_0498900.1"/>
    <property type="gene ID" value="SVE_0498900"/>
</dbReference>
<dbReference type="PANTHER" id="PTHR15463:SF2">
    <property type="entry name" value="SYNERGIN GAMMA"/>
    <property type="match status" value="1"/>
</dbReference>
<proteinExistence type="predicted"/>
<dbReference type="InterPro" id="IPR059024">
    <property type="entry name" value="SYNRG_C"/>
</dbReference>
<dbReference type="Gene3D" id="1.10.238.10">
    <property type="entry name" value="EF-hand"/>
    <property type="match status" value="1"/>
</dbReference>
<dbReference type="InterPro" id="IPR011992">
    <property type="entry name" value="EF-hand-dom_pair"/>
</dbReference>
<dbReference type="Pfam" id="PF12763">
    <property type="entry name" value="EH"/>
    <property type="match status" value="1"/>
</dbReference>
<keyword evidence="2" id="KW-1185">Reference proteome</keyword>
<dbReference type="SUPFAM" id="SSF47473">
    <property type="entry name" value="EF-hand"/>
    <property type="match status" value="1"/>
</dbReference>
<reference evidence="2" key="1">
    <citation type="submission" date="2014-07" db="EMBL/GenBank/DDBJ databases">
        <authorList>
            <person name="Martin A.A"/>
            <person name="De Silva N."/>
        </authorList>
    </citation>
    <scope>NUCLEOTIDE SEQUENCE</scope>
</reference>
<dbReference type="Pfam" id="PF25999">
    <property type="entry name" value="SYNRG_C"/>
    <property type="match status" value="1"/>
</dbReference>
<organism evidence="2 3">
    <name type="scientific">Strongyloides venezuelensis</name>
    <name type="common">Threadworm</name>
    <dbReference type="NCBI Taxonomy" id="75913"/>
    <lineage>
        <taxon>Eukaryota</taxon>
        <taxon>Metazoa</taxon>
        <taxon>Ecdysozoa</taxon>
        <taxon>Nematoda</taxon>
        <taxon>Chromadorea</taxon>
        <taxon>Rhabditida</taxon>
        <taxon>Tylenchina</taxon>
        <taxon>Panagrolaimomorpha</taxon>
        <taxon>Strongyloidoidea</taxon>
        <taxon>Strongyloididae</taxon>
        <taxon>Strongyloides</taxon>
    </lineage>
</organism>
<protein>
    <submittedName>
        <fullName evidence="3">EH domain-containing protein</fullName>
    </submittedName>
</protein>
<dbReference type="GO" id="GO:0030130">
    <property type="term" value="C:clathrin coat of trans-Golgi network vesicle"/>
    <property type="evidence" value="ECO:0007669"/>
    <property type="project" value="TreeGrafter"/>
</dbReference>
<feature type="domain" description="EH" evidence="1">
    <location>
        <begin position="79"/>
        <end position="138"/>
    </location>
</feature>
<dbReference type="Proteomes" id="UP000035680">
    <property type="component" value="Unassembled WGS sequence"/>
</dbReference>